<name>A0ACD3ABX7_9AGAR</name>
<organism evidence="1 2">
    <name type="scientific">Pluteus cervinus</name>
    <dbReference type="NCBI Taxonomy" id="181527"/>
    <lineage>
        <taxon>Eukaryota</taxon>
        <taxon>Fungi</taxon>
        <taxon>Dikarya</taxon>
        <taxon>Basidiomycota</taxon>
        <taxon>Agaricomycotina</taxon>
        <taxon>Agaricomycetes</taxon>
        <taxon>Agaricomycetidae</taxon>
        <taxon>Agaricales</taxon>
        <taxon>Pluteineae</taxon>
        <taxon>Pluteaceae</taxon>
        <taxon>Pluteus</taxon>
    </lineage>
</organism>
<dbReference type="Proteomes" id="UP000308600">
    <property type="component" value="Unassembled WGS sequence"/>
</dbReference>
<dbReference type="EMBL" id="ML208549">
    <property type="protein sequence ID" value="TFK62930.1"/>
    <property type="molecule type" value="Genomic_DNA"/>
</dbReference>
<reference evidence="1 2" key="1">
    <citation type="journal article" date="2019" name="Nat. Ecol. Evol.">
        <title>Megaphylogeny resolves global patterns of mushroom evolution.</title>
        <authorList>
            <person name="Varga T."/>
            <person name="Krizsan K."/>
            <person name="Foldi C."/>
            <person name="Dima B."/>
            <person name="Sanchez-Garcia M."/>
            <person name="Sanchez-Ramirez S."/>
            <person name="Szollosi G.J."/>
            <person name="Szarkandi J.G."/>
            <person name="Papp V."/>
            <person name="Albert L."/>
            <person name="Andreopoulos W."/>
            <person name="Angelini C."/>
            <person name="Antonin V."/>
            <person name="Barry K.W."/>
            <person name="Bougher N.L."/>
            <person name="Buchanan P."/>
            <person name="Buyck B."/>
            <person name="Bense V."/>
            <person name="Catcheside P."/>
            <person name="Chovatia M."/>
            <person name="Cooper J."/>
            <person name="Damon W."/>
            <person name="Desjardin D."/>
            <person name="Finy P."/>
            <person name="Geml J."/>
            <person name="Haridas S."/>
            <person name="Hughes K."/>
            <person name="Justo A."/>
            <person name="Karasinski D."/>
            <person name="Kautmanova I."/>
            <person name="Kiss B."/>
            <person name="Kocsube S."/>
            <person name="Kotiranta H."/>
            <person name="LaButti K.M."/>
            <person name="Lechner B.E."/>
            <person name="Liimatainen K."/>
            <person name="Lipzen A."/>
            <person name="Lukacs Z."/>
            <person name="Mihaltcheva S."/>
            <person name="Morgado L.N."/>
            <person name="Niskanen T."/>
            <person name="Noordeloos M.E."/>
            <person name="Ohm R.A."/>
            <person name="Ortiz-Santana B."/>
            <person name="Ovrebo C."/>
            <person name="Racz N."/>
            <person name="Riley R."/>
            <person name="Savchenko A."/>
            <person name="Shiryaev A."/>
            <person name="Soop K."/>
            <person name="Spirin V."/>
            <person name="Szebenyi C."/>
            <person name="Tomsovsky M."/>
            <person name="Tulloss R.E."/>
            <person name="Uehling J."/>
            <person name="Grigoriev I.V."/>
            <person name="Vagvolgyi C."/>
            <person name="Papp T."/>
            <person name="Martin F.M."/>
            <person name="Miettinen O."/>
            <person name="Hibbett D.S."/>
            <person name="Nagy L.G."/>
        </authorList>
    </citation>
    <scope>NUCLEOTIDE SEQUENCE [LARGE SCALE GENOMIC DNA]</scope>
    <source>
        <strain evidence="1 2">NL-1719</strain>
    </source>
</reference>
<protein>
    <submittedName>
        <fullName evidence="1">Uncharacterized protein</fullName>
    </submittedName>
</protein>
<keyword evidence="2" id="KW-1185">Reference proteome</keyword>
<accession>A0ACD3ABX7</accession>
<proteinExistence type="predicted"/>
<evidence type="ECO:0000313" key="2">
    <source>
        <dbReference type="Proteomes" id="UP000308600"/>
    </source>
</evidence>
<sequence>MITHSTPNATSPTPTFNEFEEESRRGIEEIDDEIQQLQTQIQILRSTRNQLTLISRILVTEILTSIFVLARDTSESPRGYMSLVISWVCRDWRQIALGYPILWNDIESTNMEWVQESLVRSGDTSLSVTVDRQKSGANTIVPFFLKSLPRMRSFAIQDVDNQTLPSGKRYTCSQDWNAPAPLLEELSLTQVNLSETIFSGGVPRLQSLSLSFCTPGWRDNLLSSSLVAFSLRFPQRRILISAMVEILRGMPNLQNLSLSRSMGQNPSTSEPNDIPYLQNLRTLSFAEEECTTTSMFLHHISIPSRARVSFSLYSEDNLEHVDAVEALQDSRKDPSSRWELTHLELLWGDSNWIWITETSPYGESTLLMLQFPTWLSDNIVTDVVQALDLSSLRSLECRGLPPGPYTLWSDIFGHLSKLNTLILRDNCVPHFLQHLEAEAKWLSSSNSEQINFTEEGMMEVDDEDGKKLLTFVALRKLLIQGLLSNPEDDEFTRLRKALEARLCGVGRLQELVLVGEELPDELTGLFVNGVERVSREPPPTRLRAEGDWAEGLDWQPVIIW</sequence>
<gene>
    <name evidence="1" type="ORF">BDN72DRAFT_862462</name>
</gene>
<evidence type="ECO:0000313" key="1">
    <source>
        <dbReference type="EMBL" id="TFK62930.1"/>
    </source>
</evidence>